<keyword evidence="9" id="KW-1185">Reference proteome</keyword>
<evidence type="ECO:0000313" key="9">
    <source>
        <dbReference type="Proteomes" id="UP001197378"/>
    </source>
</evidence>
<evidence type="ECO:0000256" key="4">
    <source>
        <dbReference type="ARBA" id="ARBA00022989"/>
    </source>
</evidence>
<dbReference type="InterPro" id="IPR013702">
    <property type="entry name" value="FIST_domain_N"/>
</dbReference>
<sequence length="371" mass="39872">MNIPFPYGHAAAEQWSDALQQALDSCDWRSFPSTLGFLYVNEAYEAALPEILAALQQSTGVQDWVGSVGIGVAATNHEYLDVPALALLFTDIPKTEYRLFAGMDAYGSGELQLDDGRPAALAIVHGDAHSQDLPEQVRHLAARCSTGFVMGGVTSSRQQGAQIAGRALHGGLSGVAFSDDVAIRTGLSQGVTPIGPVHRIQEAERNIVATLDRRPALEVLYEEVGEVLARDIRRAAGFIFAALPLPGSDRGDYLVRNLVGVDEQHGLVAIGEYVETGGELLFCKRDGDSAVADLQRMLTDLRRLTAERVLRGAIYVSCLGRGENLFGANSAELQQISAVLGEVPLVGFFANGEIYHDRIYGYTGVLTLFLA</sequence>
<dbReference type="InterPro" id="IPR019494">
    <property type="entry name" value="FIST_C"/>
</dbReference>
<keyword evidence="5" id="KW-0472">Membrane</keyword>
<evidence type="ECO:0000259" key="6">
    <source>
        <dbReference type="SMART" id="SM00897"/>
    </source>
</evidence>
<dbReference type="PANTHER" id="PTHR14939:SF5">
    <property type="entry name" value="F-BOX ONLY PROTEIN 22"/>
    <property type="match status" value="1"/>
</dbReference>
<dbReference type="EMBL" id="JAAXYO010000039">
    <property type="protein sequence ID" value="MBU2787317.1"/>
    <property type="molecule type" value="Genomic_DNA"/>
</dbReference>
<keyword evidence="4" id="KW-1133">Transmembrane helix</keyword>
<dbReference type="InterPro" id="IPR016741">
    <property type="entry name" value="UCP018953"/>
</dbReference>
<dbReference type="SMART" id="SM00897">
    <property type="entry name" value="FIST"/>
    <property type="match status" value="1"/>
</dbReference>
<dbReference type="AlphaFoldDB" id="A0AAE2YNM2"/>
<dbReference type="SMART" id="SM01204">
    <property type="entry name" value="FIST_C"/>
    <property type="match status" value="1"/>
</dbReference>
<gene>
    <name evidence="8" type="ORF">HFQ13_03675</name>
</gene>
<evidence type="ECO:0000259" key="7">
    <source>
        <dbReference type="SMART" id="SM01204"/>
    </source>
</evidence>
<organism evidence="8 9">
    <name type="scientific">Igneacidithiobacillus copahuensis</name>
    <dbReference type="NCBI Taxonomy" id="2724909"/>
    <lineage>
        <taxon>Bacteria</taxon>
        <taxon>Pseudomonadati</taxon>
        <taxon>Pseudomonadota</taxon>
        <taxon>Acidithiobacillia</taxon>
        <taxon>Acidithiobacillales</taxon>
        <taxon>Acidithiobacillaceae</taxon>
        <taxon>Igneacidithiobacillus</taxon>
    </lineage>
</organism>
<dbReference type="Pfam" id="PF10442">
    <property type="entry name" value="FIST_C"/>
    <property type="match status" value="1"/>
</dbReference>
<keyword evidence="2" id="KW-1003">Cell membrane</keyword>
<accession>A0AAE2YNM2</accession>
<comment type="caution">
    <text evidence="8">The sequence shown here is derived from an EMBL/GenBank/DDBJ whole genome shotgun (WGS) entry which is preliminary data.</text>
</comment>
<comment type="subcellular location">
    <subcellularLocation>
        <location evidence="1">Cell membrane</location>
        <topology evidence="1">Multi-pass membrane protein</topology>
    </subcellularLocation>
</comment>
<dbReference type="PIRSF" id="PIRSF018953">
    <property type="entry name" value="UCP018953"/>
    <property type="match status" value="1"/>
</dbReference>
<protein>
    <submittedName>
        <fullName evidence="8">Histidine kinase</fullName>
    </submittedName>
</protein>
<dbReference type="GO" id="GO:0016301">
    <property type="term" value="F:kinase activity"/>
    <property type="evidence" value="ECO:0007669"/>
    <property type="project" value="UniProtKB-KW"/>
</dbReference>
<dbReference type="PANTHER" id="PTHR14939">
    <property type="entry name" value="F-BOX ONLY PROTEIN 22"/>
    <property type="match status" value="1"/>
</dbReference>
<keyword evidence="8" id="KW-0418">Kinase</keyword>
<dbReference type="RefSeq" id="WP_215871898.1">
    <property type="nucleotide sequence ID" value="NZ_JAAXYO010000039.1"/>
</dbReference>
<proteinExistence type="predicted"/>
<feature type="domain" description="FIST C-domain" evidence="7">
    <location>
        <begin position="216"/>
        <end position="357"/>
    </location>
</feature>
<dbReference type="GO" id="GO:0005886">
    <property type="term" value="C:plasma membrane"/>
    <property type="evidence" value="ECO:0007669"/>
    <property type="project" value="UniProtKB-SubCell"/>
</dbReference>
<evidence type="ECO:0000256" key="3">
    <source>
        <dbReference type="ARBA" id="ARBA00022692"/>
    </source>
</evidence>
<dbReference type="Pfam" id="PF08495">
    <property type="entry name" value="FIST"/>
    <property type="match status" value="1"/>
</dbReference>
<evidence type="ECO:0000256" key="2">
    <source>
        <dbReference type="ARBA" id="ARBA00022475"/>
    </source>
</evidence>
<keyword evidence="3" id="KW-0812">Transmembrane</keyword>
<dbReference type="Proteomes" id="UP001197378">
    <property type="component" value="Unassembled WGS sequence"/>
</dbReference>
<evidence type="ECO:0000313" key="8">
    <source>
        <dbReference type="EMBL" id="MBU2787317.1"/>
    </source>
</evidence>
<name>A0AAE2YNM2_9PROT</name>
<feature type="domain" description="FIST" evidence="6">
    <location>
        <begin position="32"/>
        <end position="215"/>
    </location>
</feature>
<keyword evidence="8" id="KW-0808">Transferase</keyword>
<evidence type="ECO:0000256" key="5">
    <source>
        <dbReference type="ARBA" id="ARBA00023136"/>
    </source>
</evidence>
<evidence type="ECO:0000256" key="1">
    <source>
        <dbReference type="ARBA" id="ARBA00004651"/>
    </source>
</evidence>
<reference evidence="8" key="1">
    <citation type="journal article" date="2021" name="ISME J.">
        <title>Genomic evolution of the class Acidithiobacillia: deep-branching Proteobacteria living in extreme acidic conditions.</title>
        <authorList>
            <person name="Moya-Beltran A."/>
            <person name="Beard S."/>
            <person name="Rojas-Villalobos C."/>
            <person name="Issotta F."/>
            <person name="Gallardo Y."/>
            <person name="Ulloa R."/>
            <person name="Giaveno A."/>
            <person name="Degli Esposti M."/>
            <person name="Johnson D.B."/>
            <person name="Quatrini R."/>
        </authorList>
    </citation>
    <scope>NUCLEOTIDE SEQUENCE</scope>
    <source>
        <strain evidence="8">VAN18-1</strain>
    </source>
</reference>